<dbReference type="AlphaFoldDB" id="A0A0F8ZUW5"/>
<proteinExistence type="predicted"/>
<feature type="non-terminal residue" evidence="1">
    <location>
        <position position="46"/>
    </location>
</feature>
<comment type="caution">
    <text evidence="1">The sequence shown here is derived from an EMBL/GenBank/DDBJ whole genome shotgun (WGS) entry which is preliminary data.</text>
</comment>
<dbReference type="EMBL" id="LAZR01049401">
    <property type="protein sequence ID" value="KKK89735.1"/>
    <property type="molecule type" value="Genomic_DNA"/>
</dbReference>
<evidence type="ECO:0000313" key="1">
    <source>
        <dbReference type="EMBL" id="KKK89735.1"/>
    </source>
</evidence>
<gene>
    <name evidence="1" type="ORF">LCGC14_2730110</name>
</gene>
<sequence length="46" mass="5230">MNALKLIYNLHFSKSGLVGGSELDRLNNLLQLKEIEQKFKNSQIAL</sequence>
<name>A0A0F8ZUW5_9ZZZZ</name>
<protein>
    <submittedName>
        <fullName evidence="1">Uncharacterized protein</fullName>
    </submittedName>
</protein>
<accession>A0A0F8ZUW5</accession>
<reference evidence="1" key="1">
    <citation type="journal article" date="2015" name="Nature">
        <title>Complex archaea that bridge the gap between prokaryotes and eukaryotes.</title>
        <authorList>
            <person name="Spang A."/>
            <person name="Saw J.H."/>
            <person name="Jorgensen S.L."/>
            <person name="Zaremba-Niedzwiedzka K."/>
            <person name="Martijn J."/>
            <person name="Lind A.E."/>
            <person name="van Eijk R."/>
            <person name="Schleper C."/>
            <person name="Guy L."/>
            <person name="Ettema T.J."/>
        </authorList>
    </citation>
    <scope>NUCLEOTIDE SEQUENCE</scope>
</reference>
<organism evidence="1">
    <name type="scientific">marine sediment metagenome</name>
    <dbReference type="NCBI Taxonomy" id="412755"/>
    <lineage>
        <taxon>unclassified sequences</taxon>
        <taxon>metagenomes</taxon>
        <taxon>ecological metagenomes</taxon>
    </lineage>
</organism>